<name>A0AAE0RVS6_9BIVA</name>
<gene>
    <name evidence="2" type="ORF">CHS0354_009508</name>
</gene>
<dbReference type="Proteomes" id="UP001195483">
    <property type="component" value="Unassembled WGS sequence"/>
</dbReference>
<feature type="non-terminal residue" evidence="2">
    <location>
        <position position="493"/>
    </location>
</feature>
<protein>
    <recommendedName>
        <fullName evidence="4">B box-type domain-containing protein</fullName>
    </recommendedName>
</protein>
<sequence>MELYKGNTHETCIDHTGRANEFYCADHNDFCCSICVFKLHKDCSSILAPDEVETFISEFKVLLESDMESLQKEVSKLLNETMGAYYRFVSTKTKTEAAMKALRDSIDEQLHRLQTNTSSTMNYALEQELPKYQNEIEDLRSIQNDLSDSIGTFPKAALNDQNASKRTVEQMRSLIFQKKRFKEISKKVKTRGKKHAVSKQVAFNVSVQVQEVLKTLSKLEQLGTISICQVAESKKETNMATLSLEAGEDSLEVVMLNTTGKYTDHTDNKLNNMGNQDEEVIRTNMETKEANHDSETNDISFDIDSVASGSRPHLDENILKSIESNFCDGVDIKNDSLVTVDTLQVHQLYGEELRSKDTKEDEIDSDIHAISSDSNSEVSQSLLRLGESQGKCTGSISDVTNNPNETILVPAGTPHVPTPSAEERLSNARDNTQVEEEENMGCFALRKTFYTMVGRGDKTVGNLNTKRARSLPVFRSRTRRQHKDVVVIEDDGS</sequence>
<reference evidence="2" key="3">
    <citation type="submission" date="2023-05" db="EMBL/GenBank/DDBJ databases">
        <authorList>
            <person name="Smith C.H."/>
        </authorList>
    </citation>
    <scope>NUCLEOTIDE SEQUENCE</scope>
    <source>
        <strain evidence="2">CHS0354</strain>
        <tissue evidence="2">Mantle</tissue>
    </source>
</reference>
<reference evidence="2" key="2">
    <citation type="journal article" date="2021" name="Genome Biol. Evol.">
        <title>Developing a high-quality reference genome for a parasitic bivalve with doubly uniparental inheritance (Bivalvia: Unionida).</title>
        <authorList>
            <person name="Smith C.H."/>
        </authorList>
    </citation>
    <scope>NUCLEOTIDE SEQUENCE</scope>
    <source>
        <strain evidence="2">CHS0354</strain>
        <tissue evidence="2">Mantle</tissue>
    </source>
</reference>
<organism evidence="2 3">
    <name type="scientific">Potamilus streckersoni</name>
    <dbReference type="NCBI Taxonomy" id="2493646"/>
    <lineage>
        <taxon>Eukaryota</taxon>
        <taxon>Metazoa</taxon>
        <taxon>Spiralia</taxon>
        <taxon>Lophotrochozoa</taxon>
        <taxon>Mollusca</taxon>
        <taxon>Bivalvia</taxon>
        <taxon>Autobranchia</taxon>
        <taxon>Heteroconchia</taxon>
        <taxon>Palaeoheterodonta</taxon>
        <taxon>Unionida</taxon>
        <taxon>Unionoidea</taxon>
        <taxon>Unionidae</taxon>
        <taxon>Ambleminae</taxon>
        <taxon>Lampsilini</taxon>
        <taxon>Potamilus</taxon>
    </lineage>
</organism>
<evidence type="ECO:0008006" key="4">
    <source>
        <dbReference type="Google" id="ProtNLM"/>
    </source>
</evidence>
<evidence type="ECO:0000313" key="2">
    <source>
        <dbReference type="EMBL" id="KAK3580552.1"/>
    </source>
</evidence>
<evidence type="ECO:0000313" key="3">
    <source>
        <dbReference type="Proteomes" id="UP001195483"/>
    </source>
</evidence>
<evidence type="ECO:0000256" key="1">
    <source>
        <dbReference type="SAM" id="MobiDB-lite"/>
    </source>
</evidence>
<comment type="caution">
    <text evidence="2">The sequence shown here is derived from an EMBL/GenBank/DDBJ whole genome shotgun (WGS) entry which is preliminary data.</text>
</comment>
<keyword evidence="3" id="KW-1185">Reference proteome</keyword>
<proteinExistence type="predicted"/>
<accession>A0AAE0RVS6</accession>
<reference evidence="2" key="1">
    <citation type="journal article" date="2021" name="Genome Biol. Evol.">
        <title>A High-Quality Reference Genome for a Parasitic Bivalve with Doubly Uniparental Inheritance (Bivalvia: Unionida).</title>
        <authorList>
            <person name="Smith C.H."/>
        </authorList>
    </citation>
    <scope>NUCLEOTIDE SEQUENCE</scope>
    <source>
        <strain evidence="2">CHS0354</strain>
    </source>
</reference>
<dbReference type="AlphaFoldDB" id="A0AAE0RVS6"/>
<dbReference type="SUPFAM" id="SSF57845">
    <property type="entry name" value="B-box zinc-binding domain"/>
    <property type="match status" value="1"/>
</dbReference>
<dbReference type="EMBL" id="JAEAOA010000612">
    <property type="protein sequence ID" value="KAK3580552.1"/>
    <property type="molecule type" value="Genomic_DNA"/>
</dbReference>
<feature type="region of interest" description="Disordered" evidence="1">
    <location>
        <begin position="411"/>
        <end position="436"/>
    </location>
</feature>